<feature type="compositionally biased region" description="Low complexity" evidence="7">
    <location>
        <begin position="182"/>
        <end position="191"/>
    </location>
</feature>
<dbReference type="AlphaFoldDB" id="A0AAX6FZP0"/>
<dbReference type="Pfam" id="PF22754">
    <property type="entry name" value="bHLH-TF_ACT-like_plant"/>
    <property type="match status" value="1"/>
</dbReference>
<reference evidence="10" key="2">
    <citation type="submission" date="2023-04" db="EMBL/GenBank/DDBJ databases">
        <authorList>
            <person name="Bruccoleri R.E."/>
            <person name="Oakeley E.J."/>
            <person name="Faust A.-M."/>
            <person name="Dessus-Babus S."/>
            <person name="Altorfer M."/>
            <person name="Burckhardt D."/>
            <person name="Oertli M."/>
            <person name="Naumann U."/>
            <person name="Petersen F."/>
            <person name="Wong J."/>
        </authorList>
    </citation>
    <scope>NUCLEOTIDE SEQUENCE</scope>
    <source>
        <strain evidence="10">GSM-AAB239-AS_SAM_17_03QT</strain>
        <tissue evidence="10">Leaf</tissue>
    </source>
</reference>
<proteinExistence type="inferred from homology"/>
<evidence type="ECO:0000256" key="3">
    <source>
        <dbReference type="ARBA" id="ARBA00023015"/>
    </source>
</evidence>
<evidence type="ECO:0000256" key="7">
    <source>
        <dbReference type="SAM" id="MobiDB-lite"/>
    </source>
</evidence>
<keyword evidence="6" id="KW-0539">Nucleus</keyword>
<keyword evidence="11" id="KW-1185">Reference proteome</keyword>
<keyword evidence="4" id="KW-0238">DNA-binding</keyword>
<evidence type="ECO:0000256" key="2">
    <source>
        <dbReference type="ARBA" id="ARBA00005510"/>
    </source>
</evidence>
<keyword evidence="5" id="KW-0804">Transcription</keyword>
<dbReference type="FunFam" id="4.10.280.10:FF:000061">
    <property type="entry name" value="Transcription factor SPEECHLESS"/>
    <property type="match status" value="1"/>
</dbReference>
<sequence>MGDSLSDFFEDPGFGSSNFARAAAAEPENLFSILENLEEASRDILPLTPFDEPVFGQNEVEDDEPLALLSSQRSVSSNNVRRLEAEDEDEVCLSLRKKKIKLMETPSEDGQQKISHITVERNRRKQMNEHLTVLRSLMPCFYVKRGDQASIIGGVVDYIKELQQVLHSLEAKKQRKVYSEVLSPRPAASSSPRPPPLSPRPLPRSPRPLPLSPRIGLPISPRTPQPGSPYKPRMQQPPPPPYISPAVATSAASHDSSPSTTTSTLDSVAELAAAVSSKSPLADVQVKFSGPNVILKTVSHRIPGQALKIIAALEDHCLEILHVSISTTDDTMLNSFTIKIGIECELSAEELAQEIQQTFS</sequence>
<reference evidence="10" key="1">
    <citation type="journal article" date="2023" name="GigaByte">
        <title>Genome assembly of the bearded iris, Iris pallida Lam.</title>
        <authorList>
            <person name="Bruccoleri R.E."/>
            <person name="Oakeley E.J."/>
            <person name="Faust A.M.E."/>
            <person name="Altorfer M."/>
            <person name="Dessus-Babus S."/>
            <person name="Burckhardt D."/>
            <person name="Oertli M."/>
            <person name="Naumann U."/>
            <person name="Petersen F."/>
            <person name="Wong J."/>
        </authorList>
    </citation>
    <scope>NUCLEOTIDE SEQUENCE</scope>
    <source>
        <strain evidence="10">GSM-AAB239-AS_SAM_17_03QT</strain>
    </source>
</reference>
<dbReference type="SMART" id="SM00353">
    <property type="entry name" value="HLH"/>
    <property type="match status" value="1"/>
</dbReference>
<evidence type="ECO:0000313" key="9">
    <source>
        <dbReference type="EMBL" id="KAJ6792359.1"/>
    </source>
</evidence>
<dbReference type="Proteomes" id="UP001140949">
    <property type="component" value="Unassembled WGS sequence"/>
</dbReference>
<dbReference type="GO" id="GO:0045893">
    <property type="term" value="P:positive regulation of DNA-templated transcription"/>
    <property type="evidence" value="ECO:0007669"/>
    <property type="project" value="TreeGrafter"/>
</dbReference>
<comment type="subcellular location">
    <subcellularLocation>
        <location evidence="1">Nucleus</location>
    </subcellularLocation>
</comment>
<organism evidence="10 11">
    <name type="scientific">Iris pallida</name>
    <name type="common">Sweet iris</name>
    <dbReference type="NCBI Taxonomy" id="29817"/>
    <lineage>
        <taxon>Eukaryota</taxon>
        <taxon>Viridiplantae</taxon>
        <taxon>Streptophyta</taxon>
        <taxon>Embryophyta</taxon>
        <taxon>Tracheophyta</taxon>
        <taxon>Spermatophyta</taxon>
        <taxon>Magnoliopsida</taxon>
        <taxon>Liliopsida</taxon>
        <taxon>Asparagales</taxon>
        <taxon>Iridaceae</taxon>
        <taxon>Iridoideae</taxon>
        <taxon>Irideae</taxon>
        <taxon>Iris</taxon>
    </lineage>
</organism>
<feature type="compositionally biased region" description="Low complexity" evidence="7">
    <location>
        <begin position="244"/>
        <end position="264"/>
    </location>
</feature>
<accession>A0AAX6FZP0</accession>
<dbReference type="InterPro" id="IPR044283">
    <property type="entry name" value="FAMA/SPEECHLESS/MUTE-like"/>
</dbReference>
<evidence type="ECO:0000256" key="5">
    <source>
        <dbReference type="ARBA" id="ARBA00023163"/>
    </source>
</evidence>
<feature type="domain" description="BHLH" evidence="8">
    <location>
        <begin position="111"/>
        <end position="162"/>
    </location>
</feature>
<comment type="similarity">
    <text evidence="2">Belongs to the bHLH protein family.</text>
</comment>
<keyword evidence="3" id="KW-0805">Transcription regulation</keyword>
<dbReference type="PANTHER" id="PTHR46684">
    <property type="entry name" value="TRANSCRIPTION FACTOR FAMA"/>
    <property type="match status" value="1"/>
</dbReference>
<dbReference type="EMBL" id="JANAVB010024800">
    <property type="protein sequence ID" value="KAJ6821820.1"/>
    <property type="molecule type" value="Genomic_DNA"/>
</dbReference>
<comment type="caution">
    <text evidence="10">The sequence shown here is derived from an EMBL/GenBank/DDBJ whole genome shotgun (WGS) entry which is preliminary data.</text>
</comment>
<dbReference type="InterPro" id="IPR011598">
    <property type="entry name" value="bHLH_dom"/>
</dbReference>
<evidence type="ECO:0000256" key="6">
    <source>
        <dbReference type="ARBA" id="ARBA00023242"/>
    </source>
</evidence>
<dbReference type="InterPro" id="IPR036638">
    <property type="entry name" value="HLH_DNA-bd_sf"/>
</dbReference>
<dbReference type="GO" id="GO:0046983">
    <property type="term" value="F:protein dimerization activity"/>
    <property type="evidence" value="ECO:0007669"/>
    <property type="project" value="InterPro"/>
</dbReference>
<gene>
    <name evidence="10" type="ORF">M6B38_130585</name>
    <name evidence="9" type="ORF">M6B38_239000</name>
</gene>
<evidence type="ECO:0000259" key="8">
    <source>
        <dbReference type="PROSITE" id="PS50888"/>
    </source>
</evidence>
<dbReference type="Gene3D" id="4.10.280.10">
    <property type="entry name" value="Helix-loop-helix DNA-binding domain"/>
    <property type="match status" value="1"/>
</dbReference>
<dbReference type="PANTHER" id="PTHR46684:SF4">
    <property type="entry name" value="TRANSCRIPTION FACTOR SPEECHLESS"/>
    <property type="match status" value="1"/>
</dbReference>
<dbReference type="GO" id="GO:0003700">
    <property type="term" value="F:DNA-binding transcription factor activity"/>
    <property type="evidence" value="ECO:0007669"/>
    <property type="project" value="InterPro"/>
</dbReference>
<feature type="compositionally biased region" description="Pro residues" evidence="7">
    <location>
        <begin position="192"/>
        <end position="211"/>
    </location>
</feature>
<dbReference type="EMBL" id="JANAVB010043619">
    <property type="protein sequence ID" value="KAJ6792359.1"/>
    <property type="molecule type" value="Genomic_DNA"/>
</dbReference>
<name>A0AAX6FZP0_IRIPA</name>
<dbReference type="GO" id="GO:0005634">
    <property type="term" value="C:nucleus"/>
    <property type="evidence" value="ECO:0007669"/>
    <property type="project" value="UniProtKB-SubCell"/>
</dbReference>
<protein>
    <submittedName>
        <fullName evidence="10">Transcription factor SPEECHLESS</fullName>
    </submittedName>
</protein>
<dbReference type="GO" id="GO:0003677">
    <property type="term" value="F:DNA binding"/>
    <property type="evidence" value="ECO:0007669"/>
    <property type="project" value="UniProtKB-KW"/>
</dbReference>
<evidence type="ECO:0000313" key="10">
    <source>
        <dbReference type="EMBL" id="KAJ6821820.1"/>
    </source>
</evidence>
<dbReference type="SUPFAM" id="SSF47459">
    <property type="entry name" value="HLH, helix-loop-helix DNA-binding domain"/>
    <property type="match status" value="1"/>
</dbReference>
<dbReference type="GO" id="GO:0010052">
    <property type="term" value="P:guard cell differentiation"/>
    <property type="evidence" value="ECO:0007669"/>
    <property type="project" value="InterPro"/>
</dbReference>
<evidence type="ECO:0000313" key="11">
    <source>
        <dbReference type="Proteomes" id="UP001140949"/>
    </source>
</evidence>
<feature type="compositionally biased region" description="Pro residues" evidence="7">
    <location>
        <begin position="221"/>
        <end position="243"/>
    </location>
</feature>
<evidence type="ECO:0000256" key="4">
    <source>
        <dbReference type="ARBA" id="ARBA00023125"/>
    </source>
</evidence>
<dbReference type="CDD" id="cd11448">
    <property type="entry name" value="bHLH_AtFAMA_like"/>
    <property type="match status" value="1"/>
</dbReference>
<dbReference type="Pfam" id="PF00010">
    <property type="entry name" value="HLH"/>
    <property type="match status" value="1"/>
</dbReference>
<dbReference type="PROSITE" id="PS50888">
    <property type="entry name" value="BHLH"/>
    <property type="match status" value="1"/>
</dbReference>
<feature type="region of interest" description="Disordered" evidence="7">
    <location>
        <begin position="175"/>
        <end position="264"/>
    </location>
</feature>
<dbReference type="InterPro" id="IPR054502">
    <property type="entry name" value="bHLH-TF_ACT-like_plant"/>
</dbReference>
<evidence type="ECO:0000256" key="1">
    <source>
        <dbReference type="ARBA" id="ARBA00004123"/>
    </source>
</evidence>